<dbReference type="AlphaFoldDB" id="A0A7G9GX13"/>
<keyword evidence="5 15" id="KW-0645">Protease</keyword>
<gene>
    <name evidence="15" type="ORF">H9Q81_00455</name>
</gene>
<dbReference type="PANTHER" id="PTHR35864:SF1">
    <property type="entry name" value="ZINC METALLOPROTEASE YWHC-RELATED"/>
    <property type="match status" value="1"/>
</dbReference>
<feature type="transmembrane region" description="Helical" evidence="13">
    <location>
        <begin position="45"/>
        <end position="70"/>
    </location>
</feature>
<reference evidence="15 16" key="1">
    <citation type="submission" date="2020-08" db="EMBL/GenBank/DDBJ databases">
        <authorList>
            <person name="Liu C."/>
            <person name="Sun Q."/>
        </authorList>
    </citation>
    <scope>NUCLEOTIDE SEQUENCE [LARGE SCALE GENOMIC DNA]</scope>
    <source>
        <strain evidence="15 16">NSJ-57</strain>
    </source>
</reference>
<evidence type="ECO:0000256" key="3">
    <source>
        <dbReference type="ARBA" id="ARBA00007931"/>
    </source>
</evidence>
<dbReference type="GO" id="GO:0046872">
    <property type="term" value="F:metal ion binding"/>
    <property type="evidence" value="ECO:0007669"/>
    <property type="project" value="UniProtKB-KW"/>
</dbReference>
<dbReference type="PANTHER" id="PTHR35864">
    <property type="entry name" value="ZINC METALLOPROTEASE MJ0611-RELATED"/>
    <property type="match status" value="1"/>
</dbReference>
<keyword evidence="4" id="KW-1003">Cell membrane</keyword>
<evidence type="ECO:0000256" key="5">
    <source>
        <dbReference type="ARBA" id="ARBA00022670"/>
    </source>
</evidence>
<dbReference type="InterPro" id="IPR044537">
    <property type="entry name" value="Rip2-like"/>
</dbReference>
<keyword evidence="8" id="KW-0378">Hydrolase</keyword>
<keyword evidence="6 13" id="KW-0812">Transmembrane</keyword>
<evidence type="ECO:0000256" key="12">
    <source>
        <dbReference type="ARBA" id="ARBA00023136"/>
    </source>
</evidence>
<evidence type="ECO:0000256" key="1">
    <source>
        <dbReference type="ARBA" id="ARBA00001947"/>
    </source>
</evidence>
<feature type="transmembrane region" description="Helical" evidence="13">
    <location>
        <begin position="164"/>
        <end position="185"/>
    </location>
</feature>
<evidence type="ECO:0000256" key="11">
    <source>
        <dbReference type="ARBA" id="ARBA00023049"/>
    </source>
</evidence>
<feature type="transmembrane region" description="Helical" evidence="13">
    <location>
        <begin position="205"/>
        <end position="226"/>
    </location>
</feature>
<accession>A0A7G9GX13</accession>
<evidence type="ECO:0000256" key="7">
    <source>
        <dbReference type="ARBA" id="ARBA00022723"/>
    </source>
</evidence>
<keyword evidence="11" id="KW-0482">Metalloprotease</keyword>
<protein>
    <submittedName>
        <fullName evidence="15">Site-2 protease family protein</fullName>
    </submittedName>
</protein>
<feature type="transmembrane region" description="Helical" evidence="13">
    <location>
        <begin position="130"/>
        <end position="152"/>
    </location>
</feature>
<dbReference type="GO" id="GO:0005886">
    <property type="term" value="C:plasma membrane"/>
    <property type="evidence" value="ECO:0007669"/>
    <property type="project" value="UniProtKB-SubCell"/>
</dbReference>
<evidence type="ECO:0000256" key="6">
    <source>
        <dbReference type="ARBA" id="ARBA00022692"/>
    </source>
</evidence>
<dbReference type="InterPro" id="IPR052348">
    <property type="entry name" value="Metallopeptidase_M50B"/>
</dbReference>
<evidence type="ECO:0000256" key="9">
    <source>
        <dbReference type="ARBA" id="ARBA00022833"/>
    </source>
</evidence>
<evidence type="ECO:0000256" key="8">
    <source>
        <dbReference type="ARBA" id="ARBA00022801"/>
    </source>
</evidence>
<dbReference type="Proteomes" id="UP000515913">
    <property type="component" value="Chromosome"/>
</dbReference>
<name>A0A7G9GX13_9FUSO</name>
<evidence type="ECO:0000256" key="4">
    <source>
        <dbReference type="ARBA" id="ARBA00022475"/>
    </source>
</evidence>
<keyword evidence="7" id="KW-0479">Metal-binding</keyword>
<feature type="transmembrane region" description="Helical" evidence="13">
    <location>
        <begin position="91"/>
        <end position="110"/>
    </location>
</feature>
<dbReference type="Pfam" id="PF02163">
    <property type="entry name" value="Peptidase_M50"/>
    <property type="match status" value="1"/>
</dbReference>
<dbReference type="InterPro" id="IPR008915">
    <property type="entry name" value="Peptidase_M50"/>
</dbReference>
<proteinExistence type="inferred from homology"/>
<dbReference type="GO" id="GO:0006508">
    <property type="term" value="P:proteolysis"/>
    <property type="evidence" value="ECO:0007669"/>
    <property type="project" value="UniProtKB-KW"/>
</dbReference>
<sequence>MKKFINELIYINRNMGLVTKIILIVIFISIAMNLSHSHIFSLNFLIYIAIILISIILHEMGHGIAAYILGDDTAKNRGRISFNPLRHIDPLGLLFPVLMAITGSPLIIGWAKPVPIDYSKIKHGRLGEFIVAISGVLANLLILILVVILIRLKGEMGLNSYRVNFILYNAYSLNLLLIILNLIPIPPLDGSRILAAIGPNSLRDILFYFERYGIIIILILAWTGILDNFLLTTLRYFDHLITYNFLVNYI</sequence>
<evidence type="ECO:0000313" key="16">
    <source>
        <dbReference type="Proteomes" id="UP000515913"/>
    </source>
</evidence>
<keyword evidence="12 13" id="KW-0472">Membrane</keyword>
<comment type="subcellular location">
    <subcellularLocation>
        <location evidence="2">Cell membrane</location>
        <topology evidence="2">Multi-pass membrane protein</topology>
    </subcellularLocation>
</comment>
<comment type="similarity">
    <text evidence="3">Belongs to the peptidase M50B family.</text>
</comment>
<evidence type="ECO:0000256" key="13">
    <source>
        <dbReference type="SAM" id="Phobius"/>
    </source>
</evidence>
<keyword evidence="10 13" id="KW-1133">Transmembrane helix</keyword>
<dbReference type="EMBL" id="CP060637">
    <property type="protein sequence ID" value="QNM15345.1"/>
    <property type="molecule type" value="Genomic_DNA"/>
</dbReference>
<evidence type="ECO:0000259" key="14">
    <source>
        <dbReference type="Pfam" id="PF02163"/>
    </source>
</evidence>
<comment type="cofactor">
    <cofactor evidence="1">
        <name>Zn(2+)</name>
        <dbReference type="ChEBI" id="CHEBI:29105"/>
    </cofactor>
</comment>
<organism evidence="15 16">
    <name type="scientific">Fusobacterium hominis</name>
    <dbReference type="NCBI Taxonomy" id="2764326"/>
    <lineage>
        <taxon>Bacteria</taxon>
        <taxon>Fusobacteriati</taxon>
        <taxon>Fusobacteriota</taxon>
        <taxon>Fusobacteriia</taxon>
        <taxon>Fusobacteriales</taxon>
        <taxon>Fusobacteriaceae</taxon>
        <taxon>Fusobacterium</taxon>
    </lineage>
</organism>
<dbReference type="CDD" id="cd06158">
    <property type="entry name" value="S2P-M50_like_1"/>
    <property type="match status" value="1"/>
</dbReference>
<evidence type="ECO:0000313" key="15">
    <source>
        <dbReference type="EMBL" id="QNM15345.1"/>
    </source>
</evidence>
<dbReference type="RefSeq" id="WP_176838092.1">
    <property type="nucleotide sequence ID" value="NZ_CP060637.1"/>
</dbReference>
<evidence type="ECO:0000256" key="10">
    <source>
        <dbReference type="ARBA" id="ARBA00022989"/>
    </source>
</evidence>
<keyword evidence="16" id="KW-1185">Reference proteome</keyword>
<keyword evidence="9" id="KW-0862">Zinc</keyword>
<dbReference type="KEGG" id="fho:H9Q81_00455"/>
<evidence type="ECO:0000256" key="2">
    <source>
        <dbReference type="ARBA" id="ARBA00004651"/>
    </source>
</evidence>
<dbReference type="GO" id="GO:0008237">
    <property type="term" value="F:metallopeptidase activity"/>
    <property type="evidence" value="ECO:0007669"/>
    <property type="project" value="UniProtKB-KW"/>
</dbReference>
<feature type="domain" description="Peptidase M50" evidence="14">
    <location>
        <begin position="163"/>
        <end position="199"/>
    </location>
</feature>